<organism evidence="1">
    <name type="scientific">marine sediment metagenome</name>
    <dbReference type="NCBI Taxonomy" id="412755"/>
    <lineage>
        <taxon>unclassified sequences</taxon>
        <taxon>metagenomes</taxon>
        <taxon>ecological metagenomes</taxon>
    </lineage>
</organism>
<feature type="non-terminal residue" evidence="1">
    <location>
        <position position="1"/>
    </location>
</feature>
<dbReference type="GO" id="GO:0008234">
    <property type="term" value="F:cysteine-type peptidase activity"/>
    <property type="evidence" value="ECO:0007669"/>
    <property type="project" value="InterPro"/>
</dbReference>
<feature type="non-terminal residue" evidence="1">
    <location>
        <position position="199"/>
    </location>
</feature>
<sequence length="199" mass="22131">SYGLAGSSAAPNANNSLVTFFKYGSDISTVYRIDYLSWTDWYNVFKNQMDNGWPAILATNKPDEEGGHAVVIDGYRVEADVNQVHVNMGWGGSADNYYAIDDIYGYGDDSRDYAVINISPSDSTNTGDISGKVTDEIGTGFENIHVKIYDQNNNHVNSAWTDSIGNYVADCLKEGTYKIFFDTSQTGYYVSEWYNDKDS</sequence>
<dbReference type="Pfam" id="PF01640">
    <property type="entry name" value="Peptidase_C10"/>
    <property type="match status" value="1"/>
</dbReference>
<dbReference type="SUPFAM" id="SSF49478">
    <property type="entry name" value="Cna protein B-type domain"/>
    <property type="match status" value="1"/>
</dbReference>
<accession>X1W2C1</accession>
<dbReference type="EMBL" id="BARW01037218">
    <property type="protein sequence ID" value="GAJ23445.1"/>
    <property type="molecule type" value="Genomic_DNA"/>
</dbReference>
<dbReference type="InterPro" id="IPR044934">
    <property type="entry name" value="Streptopain_sf"/>
</dbReference>
<proteinExistence type="predicted"/>
<comment type="caution">
    <text evidence="1">The sequence shown here is derived from an EMBL/GenBank/DDBJ whole genome shotgun (WGS) entry which is preliminary data.</text>
</comment>
<dbReference type="SUPFAM" id="SSF54001">
    <property type="entry name" value="Cysteine proteinases"/>
    <property type="match status" value="1"/>
</dbReference>
<protein>
    <submittedName>
        <fullName evidence="1">Uncharacterized protein</fullName>
    </submittedName>
</protein>
<dbReference type="InterPro" id="IPR000200">
    <property type="entry name" value="Peptidase_C10"/>
</dbReference>
<gene>
    <name evidence="1" type="ORF">S12H4_57518</name>
</gene>
<dbReference type="InterPro" id="IPR013783">
    <property type="entry name" value="Ig-like_fold"/>
</dbReference>
<dbReference type="AlphaFoldDB" id="X1W2C1"/>
<dbReference type="GO" id="GO:0006508">
    <property type="term" value="P:proteolysis"/>
    <property type="evidence" value="ECO:0007669"/>
    <property type="project" value="InterPro"/>
</dbReference>
<evidence type="ECO:0000313" key="1">
    <source>
        <dbReference type="EMBL" id="GAJ23445.1"/>
    </source>
</evidence>
<reference evidence="1" key="1">
    <citation type="journal article" date="2014" name="Front. Microbiol.">
        <title>High frequency of phylogenetically diverse reductive dehalogenase-homologous genes in deep subseafloor sedimentary metagenomes.</title>
        <authorList>
            <person name="Kawai M."/>
            <person name="Futagami T."/>
            <person name="Toyoda A."/>
            <person name="Takaki Y."/>
            <person name="Nishi S."/>
            <person name="Hori S."/>
            <person name="Arai W."/>
            <person name="Tsubouchi T."/>
            <person name="Morono Y."/>
            <person name="Uchiyama I."/>
            <person name="Ito T."/>
            <person name="Fujiyama A."/>
            <person name="Inagaki F."/>
            <person name="Takami H."/>
        </authorList>
    </citation>
    <scope>NUCLEOTIDE SEQUENCE</scope>
    <source>
        <strain evidence="1">Expedition CK06-06</strain>
    </source>
</reference>
<dbReference type="Gene3D" id="3.90.70.50">
    <property type="entry name" value="Peptidase C10, streptopain"/>
    <property type="match status" value="1"/>
</dbReference>
<dbReference type="Pfam" id="PF13620">
    <property type="entry name" value="CarboxypepD_reg"/>
    <property type="match status" value="1"/>
</dbReference>
<dbReference type="InterPro" id="IPR038765">
    <property type="entry name" value="Papain-like_cys_pep_sf"/>
</dbReference>
<name>X1W2C1_9ZZZZ</name>
<dbReference type="Gene3D" id="2.60.40.10">
    <property type="entry name" value="Immunoglobulins"/>
    <property type="match status" value="1"/>
</dbReference>